<protein>
    <submittedName>
        <fullName evidence="3">Uncharacterized protein</fullName>
    </submittedName>
</protein>
<keyword evidence="4" id="KW-1185">Reference proteome</keyword>
<reference evidence="3 4" key="1">
    <citation type="submission" date="2017-10" db="EMBL/GenBank/DDBJ databases">
        <title>Comparative genomics in systemic dimorphic fungi from Ajellomycetaceae.</title>
        <authorList>
            <person name="Munoz J.F."/>
            <person name="Mcewen J.G."/>
            <person name="Clay O.K."/>
            <person name="Cuomo C.A."/>
        </authorList>
    </citation>
    <scope>NUCLEOTIDE SEQUENCE [LARGE SCALE GENOMIC DNA]</scope>
    <source>
        <strain evidence="3 4">UAMH5409</strain>
    </source>
</reference>
<evidence type="ECO:0000313" key="3">
    <source>
        <dbReference type="EMBL" id="PGH07403.1"/>
    </source>
</evidence>
<accession>A0A2B7XF85</accession>
<comment type="caution">
    <text evidence="3">The sequence shown here is derived from an EMBL/GenBank/DDBJ whole genome shotgun (WGS) entry which is preliminary data.</text>
</comment>
<evidence type="ECO:0000256" key="2">
    <source>
        <dbReference type="SAM" id="Phobius"/>
    </source>
</evidence>
<proteinExistence type="predicted"/>
<keyword evidence="2" id="KW-0472">Membrane</keyword>
<keyword evidence="2" id="KW-1133">Transmembrane helix</keyword>
<dbReference type="AlphaFoldDB" id="A0A2B7XF85"/>
<evidence type="ECO:0000256" key="1">
    <source>
        <dbReference type="SAM" id="MobiDB-lite"/>
    </source>
</evidence>
<gene>
    <name evidence="3" type="ORF">AJ79_06305</name>
</gene>
<dbReference type="STRING" id="1447875.A0A2B7XF85"/>
<dbReference type="EMBL" id="PDNB01000110">
    <property type="protein sequence ID" value="PGH07403.1"/>
    <property type="molecule type" value="Genomic_DNA"/>
</dbReference>
<organism evidence="3 4">
    <name type="scientific">Helicocarpus griseus UAMH5409</name>
    <dbReference type="NCBI Taxonomy" id="1447875"/>
    <lineage>
        <taxon>Eukaryota</taxon>
        <taxon>Fungi</taxon>
        <taxon>Dikarya</taxon>
        <taxon>Ascomycota</taxon>
        <taxon>Pezizomycotina</taxon>
        <taxon>Eurotiomycetes</taxon>
        <taxon>Eurotiomycetidae</taxon>
        <taxon>Onygenales</taxon>
        <taxon>Ajellomycetaceae</taxon>
        <taxon>Helicocarpus</taxon>
    </lineage>
</organism>
<feature type="transmembrane region" description="Helical" evidence="2">
    <location>
        <begin position="93"/>
        <end position="115"/>
    </location>
</feature>
<sequence length="151" mass="17301">MKSIKVPLAPQGDPDDERHISPLWQTAIAKYRQESKRADAKSPRIDPDIWSSYSSNGLLQHTKDLVSVNASAFGSWMRLWRKLESVLLDLNDYMALFALVLGTSCRVAAILWGSVRLIFKLVPSRLPGLLDVFEELDRALPRFRQYKRNFL</sequence>
<feature type="region of interest" description="Disordered" evidence="1">
    <location>
        <begin position="1"/>
        <end position="20"/>
    </location>
</feature>
<keyword evidence="2" id="KW-0812">Transmembrane</keyword>
<evidence type="ECO:0000313" key="4">
    <source>
        <dbReference type="Proteomes" id="UP000223968"/>
    </source>
</evidence>
<dbReference type="OrthoDB" id="6161812at2759"/>
<dbReference type="Proteomes" id="UP000223968">
    <property type="component" value="Unassembled WGS sequence"/>
</dbReference>
<name>A0A2B7XF85_9EURO</name>